<reference evidence="5 6" key="1">
    <citation type="submission" date="2019-02" db="EMBL/GenBank/DDBJ databases">
        <authorList>
            <person name="Sun L."/>
            <person name="Pan D."/>
            <person name="Wu X."/>
        </authorList>
    </citation>
    <scope>NUCLEOTIDE SEQUENCE [LARGE SCALE GENOMIC DNA]</scope>
    <source>
        <strain evidence="5 6">JW-1</strain>
    </source>
</reference>
<dbReference type="Proteomes" id="UP000289260">
    <property type="component" value="Chromosome"/>
</dbReference>
<proteinExistence type="predicted"/>
<evidence type="ECO:0000256" key="3">
    <source>
        <dbReference type="ARBA" id="ARBA00022840"/>
    </source>
</evidence>
<dbReference type="Pfam" id="PF00005">
    <property type="entry name" value="ABC_tran"/>
    <property type="match status" value="1"/>
</dbReference>
<evidence type="ECO:0000313" key="5">
    <source>
        <dbReference type="EMBL" id="QBE50181.1"/>
    </source>
</evidence>
<dbReference type="PANTHER" id="PTHR42788:SF13">
    <property type="entry name" value="ALIPHATIC SULFONATES IMPORT ATP-BINDING PROTEIN SSUB"/>
    <property type="match status" value="1"/>
</dbReference>
<dbReference type="SMART" id="SM00382">
    <property type="entry name" value="AAA"/>
    <property type="match status" value="1"/>
</dbReference>
<dbReference type="OrthoDB" id="8773773at2"/>
<keyword evidence="3 5" id="KW-0067">ATP-binding</keyword>
<gene>
    <name evidence="5" type="ORF">EVS81_03950</name>
</gene>
<evidence type="ECO:0000256" key="1">
    <source>
        <dbReference type="ARBA" id="ARBA00022448"/>
    </source>
</evidence>
<dbReference type="AlphaFoldDB" id="A0A4P6KJ94"/>
<keyword evidence="1" id="KW-0813">Transport</keyword>
<dbReference type="InterPro" id="IPR003593">
    <property type="entry name" value="AAA+_ATPase"/>
</dbReference>
<dbReference type="PROSITE" id="PS00211">
    <property type="entry name" value="ABC_TRANSPORTER_1"/>
    <property type="match status" value="1"/>
</dbReference>
<dbReference type="GO" id="GO:0005524">
    <property type="term" value="F:ATP binding"/>
    <property type="evidence" value="ECO:0007669"/>
    <property type="project" value="UniProtKB-KW"/>
</dbReference>
<keyword evidence="2" id="KW-0547">Nucleotide-binding</keyword>
<evidence type="ECO:0000259" key="4">
    <source>
        <dbReference type="PROSITE" id="PS50893"/>
    </source>
</evidence>
<organism evidence="5 6">
    <name type="scientific">Leucobacter triazinivorans</name>
    <dbReference type="NCBI Taxonomy" id="1784719"/>
    <lineage>
        <taxon>Bacteria</taxon>
        <taxon>Bacillati</taxon>
        <taxon>Actinomycetota</taxon>
        <taxon>Actinomycetes</taxon>
        <taxon>Micrococcales</taxon>
        <taxon>Microbacteriaceae</taxon>
        <taxon>Leucobacter</taxon>
    </lineage>
</organism>
<dbReference type="CDD" id="cd03293">
    <property type="entry name" value="ABC_NrtD_SsuB_transporters"/>
    <property type="match status" value="1"/>
</dbReference>
<accession>A0A4P6KJ94</accession>
<dbReference type="GO" id="GO:0016887">
    <property type="term" value="F:ATP hydrolysis activity"/>
    <property type="evidence" value="ECO:0007669"/>
    <property type="project" value="InterPro"/>
</dbReference>
<evidence type="ECO:0000313" key="6">
    <source>
        <dbReference type="Proteomes" id="UP000289260"/>
    </source>
</evidence>
<evidence type="ECO:0000256" key="2">
    <source>
        <dbReference type="ARBA" id="ARBA00022741"/>
    </source>
</evidence>
<protein>
    <submittedName>
        <fullName evidence="5">ABC transporter ATP-binding protein</fullName>
    </submittedName>
</protein>
<dbReference type="SUPFAM" id="SSF52540">
    <property type="entry name" value="P-loop containing nucleoside triphosphate hydrolases"/>
    <property type="match status" value="1"/>
</dbReference>
<dbReference type="InterPro" id="IPR050166">
    <property type="entry name" value="ABC_transporter_ATP-bind"/>
</dbReference>
<dbReference type="InterPro" id="IPR017871">
    <property type="entry name" value="ABC_transporter-like_CS"/>
</dbReference>
<name>A0A4P6KJ94_9MICO</name>
<keyword evidence="6" id="KW-1185">Reference proteome</keyword>
<dbReference type="PANTHER" id="PTHR42788">
    <property type="entry name" value="TAURINE IMPORT ATP-BINDING PROTEIN-RELATED"/>
    <property type="match status" value="1"/>
</dbReference>
<feature type="domain" description="ABC transporter" evidence="4">
    <location>
        <begin position="2"/>
        <end position="235"/>
    </location>
</feature>
<dbReference type="PROSITE" id="PS50893">
    <property type="entry name" value="ABC_TRANSPORTER_2"/>
    <property type="match status" value="1"/>
</dbReference>
<dbReference type="InterPro" id="IPR003439">
    <property type="entry name" value="ABC_transporter-like_ATP-bd"/>
</dbReference>
<sequence length="259" mass="28444">MFSVEDVSVSYPAKAGSTTVLEGVRLRVDAGEILTIVGGSGTGKSTLLRLLGGLAAPTGGLVRYRGTEVSGAPEGVVMVFQDYVSSLMPWRTVRENIELGLLSQSLTKEQRRERVERMVDLVKLSHAADRFPWQLSGGMQQRVQIARAMALEPDVLLMDEPFGALDAITRAELQDEIARIQSVQGTSTVFITHDVEEAIYLGDRVLVLGGSPAKVEAEYEVRFARPRDQIATREDEEFVRLRHEVHRALGHPSESEGST</sequence>
<dbReference type="Gene3D" id="3.40.50.300">
    <property type="entry name" value="P-loop containing nucleotide triphosphate hydrolases"/>
    <property type="match status" value="1"/>
</dbReference>
<dbReference type="EMBL" id="CP035806">
    <property type="protein sequence ID" value="QBE50181.1"/>
    <property type="molecule type" value="Genomic_DNA"/>
</dbReference>
<dbReference type="InterPro" id="IPR027417">
    <property type="entry name" value="P-loop_NTPase"/>
</dbReference>
<dbReference type="KEGG" id="ltr:EVS81_03950"/>